<feature type="transmembrane region" description="Helical" evidence="1">
    <location>
        <begin position="68"/>
        <end position="92"/>
    </location>
</feature>
<proteinExistence type="predicted"/>
<dbReference type="EMBL" id="JAHRIQ010052248">
    <property type="protein sequence ID" value="MEQ2238513.1"/>
    <property type="molecule type" value="Genomic_DNA"/>
</dbReference>
<evidence type="ECO:0000313" key="3">
    <source>
        <dbReference type="Proteomes" id="UP001482620"/>
    </source>
</evidence>
<dbReference type="Proteomes" id="UP001482620">
    <property type="component" value="Unassembled WGS sequence"/>
</dbReference>
<evidence type="ECO:0000256" key="1">
    <source>
        <dbReference type="SAM" id="Phobius"/>
    </source>
</evidence>
<sequence>MDYCLKVLPWEDGFHPIMSSGSSVTTKLLTGCLLYWAKEAHSAGQYPIVLSKNIFQQAQGDVISSISFLFGCSMNCMTVAASMLLFCLVFSFTKILHSDAFSVFYKVLSFLLKLTEKTKLCFYIFYKYKLINNPWSISLPRT</sequence>
<evidence type="ECO:0000313" key="2">
    <source>
        <dbReference type="EMBL" id="MEQ2238513.1"/>
    </source>
</evidence>
<reference evidence="2 3" key="1">
    <citation type="submission" date="2021-06" db="EMBL/GenBank/DDBJ databases">
        <authorList>
            <person name="Palmer J.M."/>
        </authorList>
    </citation>
    <scope>NUCLEOTIDE SEQUENCE [LARGE SCALE GENOMIC DNA]</scope>
    <source>
        <strain evidence="3">if_2019</strain>
        <tissue evidence="2">Muscle</tissue>
    </source>
</reference>
<keyword evidence="1" id="KW-0812">Transmembrane</keyword>
<accession>A0ABV0U2W0</accession>
<keyword evidence="3" id="KW-1185">Reference proteome</keyword>
<name>A0ABV0U2W0_9TELE</name>
<gene>
    <name evidence="2" type="ORF">ILYODFUR_033854</name>
</gene>
<organism evidence="2 3">
    <name type="scientific">Ilyodon furcidens</name>
    <name type="common">goldbreast splitfin</name>
    <dbReference type="NCBI Taxonomy" id="33524"/>
    <lineage>
        <taxon>Eukaryota</taxon>
        <taxon>Metazoa</taxon>
        <taxon>Chordata</taxon>
        <taxon>Craniata</taxon>
        <taxon>Vertebrata</taxon>
        <taxon>Euteleostomi</taxon>
        <taxon>Actinopterygii</taxon>
        <taxon>Neopterygii</taxon>
        <taxon>Teleostei</taxon>
        <taxon>Neoteleostei</taxon>
        <taxon>Acanthomorphata</taxon>
        <taxon>Ovalentaria</taxon>
        <taxon>Atherinomorphae</taxon>
        <taxon>Cyprinodontiformes</taxon>
        <taxon>Goodeidae</taxon>
        <taxon>Ilyodon</taxon>
    </lineage>
</organism>
<keyword evidence="1" id="KW-1133">Transmembrane helix</keyword>
<protein>
    <submittedName>
        <fullName evidence="2">Uncharacterized protein</fullName>
    </submittedName>
</protein>
<keyword evidence="1" id="KW-0472">Membrane</keyword>
<comment type="caution">
    <text evidence="2">The sequence shown here is derived from an EMBL/GenBank/DDBJ whole genome shotgun (WGS) entry which is preliminary data.</text>
</comment>